<evidence type="ECO:0000313" key="2">
    <source>
        <dbReference type="Proteomes" id="UP000091857"/>
    </source>
</evidence>
<accession>A0A2C9WR85</accession>
<organism evidence="1 2">
    <name type="scientific">Manihot esculenta</name>
    <name type="common">Cassava</name>
    <name type="synonym">Jatropha manihot</name>
    <dbReference type="NCBI Taxonomy" id="3983"/>
    <lineage>
        <taxon>Eukaryota</taxon>
        <taxon>Viridiplantae</taxon>
        <taxon>Streptophyta</taxon>
        <taxon>Embryophyta</taxon>
        <taxon>Tracheophyta</taxon>
        <taxon>Spermatophyta</taxon>
        <taxon>Magnoliopsida</taxon>
        <taxon>eudicotyledons</taxon>
        <taxon>Gunneridae</taxon>
        <taxon>Pentapetalae</taxon>
        <taxon>rosids</taxon>
        <taxon>fabids</taxon>
        <taxon>Malpighiales</taxon>
        <taxon>Euphorbiaceae</taxon>
        <taxon>Crotonoideae</taxon>
        <taxon>Manihoteae</taxon>
        <taxon>Manihot</taxon>
    </lineage>
</organism>
<proteinExistence type="predicted"/>
<name>A0A2C9WR85_MANES</name>
<protein>
    <submittedName>
        <fullName evidence="1">Uncharacterized protein</fullName>
    </submittedName>
</protein>
<dbReference type="PANTHER" id="PTHR33978">
    <property type="entry name" value="SERINE/THREONINE-KINASE"/>
    <property type="match status" value="1"/>
</dbReference>
<gene>
    <name evidence="1" type="ORF">MANES_01G248300v8</name>
</gene>
<evidence type="ECO:0000313" key="1">
    <source>
        <dbReference type="EMBL" id="OAY62188.1"/>
    </source>
</evidence>
<dbReference type="AlphaFoldDB" id="A0A2C9WR85"/>
<dbReference type="Proteomes" id="UP000091857">
    <property type="component" value="Chromosome 1"/>
</dbReference>
<comment type="caution">
    <text evidence="1">The sequence shown here is derived from an EMBL/GenBank/DDBJ whole genome shotgun (WGS) entry which is preliminary data.</text>
</comment>
<dbReference type="PANTHER" id="PTHR33978:SF18">
    <property type="entry name" value="OS01G0656300 PROTEIN"/>
    <property type="match status" value="1"/>
</dbReference>
<reference evidence="2" key="1">
    <citation type="journal article" date="2016" name="Nat. Biotechnol.">
        <title>Sequencing wild and cultivated cassava and related species reveals extensive interspecific hybridization and genetic diversity.</title>
        <authorList>
            <person name="Bredeson J.V."/>
            <person name="Lyons J.B."/>
            <person name="Prochnik S.E."/>
            <person name="Wu G.A."/>
            <person name="Ha C.M."/>
            <person name="Edsinger-Gonzales E."/>
            <person name="Grimwood J."/>
            <person name="Schmutz J."/>
            <person name="Rabbi I.Y."/>
            <person name="Egesi C."/>
            <person name="Nauluvula P."/>
            <person name="Lebot V."/>
            <person name="Ndunguru J."/>
            <person name="Mkamilo G."/>
            <person name="Bart R.S."/>
            <person name="Setter T.L."/>
            <person name="Gleadow R.M."/>
            <person name="Kulakow P."/>
            <person name="Ferguson M.E."/>
            <person name="Rounsley S."/>
            <person name="Rokhsar D.S."/>
        </authorList>
    </citation>
    <scope>NUCLEOTIDE SEQUENCE [LARGE SCALE GENOMIC DNA]</scope>
    <source>
        <strain evidence="2">cv. AM560-2</strain>
    </source>
</reference>
<dbReference type="Gramene" id="Manes.01G248300.1.v8.1">
    <property type="protein sequence ID" value="Manes.01G248300.1.v8.1.CDS.1"/>
    <property type="gene ID" value="Manes.01G248300.v8.1"/>
</dbReference>
<dbReference type="EMBL" id="CM004387">
    <property type="protein sequence ID" value="OAY62188.1"/>
    <property type="molecule type" value="Genomic_DNA"/>
</dbReference>
<keyword evidence="2" id="KW-1185">Reference proteome</keyword>
<sequence length="122" mass="14034">MKKTLGFQEALLIWDLDSLLYDSYELVSLSHHIERHLMILPSLGVSRRPSNTVTGSALLLGSGERERTRGRSSMVKNWSEFVKSKLWRRKRRRNGIGHSFKDKPKKVKAGVLPCGFRNSFHL</sequence>